<evidence type="ECO:0000256" key="2">
    <source>
        <dbReference type="ARBA" id="ARBA00022801"/>
    </source>
</evidence>
<keyword evidence="1" id="KW-0540">Nuclease</keyword>
<protein>
    <submittedName>
        <fullName evidence="4">3'-5' exonuclease</fullName>
    </submittedName>
</protein>
<dbReference type="PANTHER" id="PTHR30231:SF4">
    <property type="entry name" value="PROTEIN NEN2"/>
    <property type="match status" value="1"/>
</dbReference>
<gene>
    <name evidence="4" type="ORF">ENP47_02650</name>
</gene>
<comment type="caution">
    <text evidence="4">The sequence shown here is derived from an EMBL/GenBank/DDBJ whole genome shotgun (WGS) entry which is preliminary data.</text>
</comment>
<dbReference type="PANTHER" id="PTHR30231">
    <property type="entry name" value="DNA POLYMERASE III SUBUNIT EPSILON"/>
    <property type="match status" value="1"/>
</dbReference>
<accession>A0A7C1FRZ7</accession>
<dbReference type="InterPro" id="IPR013520">
    <property type="entry name" value="Ribonucl_H"/>
</dbReference>
<organism evidence="4">
    <name type="scientific">Thermomicrobium roseum</name>
    <dbReference type="NCBI Taxonomy" id="500"/>
    <lineage>
        <taxon>Bacteria</taxon>
        <taxon>Pseudomonadati</taxon>
        <taxon>Thermomicrobiota</taxon>
        <taxon>Thermomicrobia</taxon>
        <taxon>Thermomicrobiales</taxon>
        <taxon>Thermomicrobiaceae</taxon>
        <taxon>Thermomicrobium</taxon>
    </lineage>
</organism>
<evidence type="ECO:0000256" key="1">
    <source>
        <dbReference type="ARBA" id="ARBA00022722"/>
    </source>
</evidence>
<dbReference type="SUPFAM" id="SSF53098">
    <property type="entry name" value="Ribonuclease H-like"/>
    <property type="match status" value="1"/>
</dbReference>
<evidence type="ECO:0000313" key="4">
    <source>
        <dbReference type="EMBL" id="HEF64495.1"/>
    </source>
</evidence>
<dbReference type="AlphaFoldDB" id="A0A7C1FRZ7"/>
<reference evidence="4" key="1">
    <citation type="journal article" date="2020" name="mSystems">
        <title>Genome- and Community-Level Interaction Insights into Carbon Utilization and Element Cycling Functions of Hydrothermarchaeota in Hydrothermal Sediment.</title>
        <authorList>
            <person name="Zhou Z."/>
            <person name="Liu Y."/>
            <person name="Xu W."/>
            <person name="Pan J."/>
            <person name="Luo Z.H."/>
            <person name="Li M."/>
        </authorList>
    </citation>
    <scope>NUCLEOTIDE SEQUENCE [LARGE SCALE GENOMIC DNA]</scope>
    <source>
        <strain evidence="4">SpSt-222</strain>
    </source>
</reference>
<dbReference type="CDD" id="cd06127">
    <property type="entry name" value="DEDDh"/>
    <property type="match status" value="1"/>
</dbReference>
<dbReference type="GO" id="GO:0003676">
    <property type="term" value="F:nucleic acid binding"/>
    <property type="evidence" value="ECO:0007669"/>
    <property type="project" value="InterPro"/>
</dbReference>
<keyword evidence="3 4" id="KW-0269">Exonuclease</keyword>
<dbReference type="GO" id="GO:0006259">
    <property type="term" value="P:DNA metabolic process"/>
    <property type="evidence" value="ECO:0007669"/>
    <property type="project" value="UniProtKB-ARBA"/>
</dbReference>
<name>A0A7C1FRZ7_THERO</name>
<evidence type="ECO:0000256" key="3">
    <source>
        <dbReference type="ARBA" id="ARBA00022839"/>
    </source>
</evidence>
<dbReference type="EMBL" id="DSJL01000007">
    <property type="protein sequence ID" value="HEF64495.1"/>
    <property type="molecule type" value="Genomic_DNA"/>
</dbReference>
<dbReference type="SMART" id="SM00479">
    <property type="entry name" value="EXOIII"/>
    <property type="match status" value="1"/>
</dbReference>
<dbReference type="Pfam" id="PF00929">
    <property type="entry name" value="RNase_T"/>
    <property type="match status" value="1"/>
</dbReference>
<dbReference type="InterPro" id="IPR036397">
    <property type="entry name" value="RNaseH_sf"/>
</dbReference>
<proteinExistence type="predicted"/>
<dbReference type="GO" id="GO:0008408">
    <property type="term" value="F:3'-5' exonuclease activity"/>
    <property type="evidence" value="ECO:0007669"/>
    <property type="project" value="TreeGrafter"/>
</dbReference>
<sequence length="222" mass="24861">MPLLRLSRNRRQPAALCSNRANSSFWSSVGSAVHPQRRALEWARSVLALRGVVFLDTETTGVGRFDEVIEIAVLDVSGRVLLQSLVQPTRPVHPEAARVHGLTDAILAHAPSWPVVYRELLAVLRSFPLVITYNADFDRRLIAQTCARQGLPPPQPDWHCAMRRFAEYAGPPPVDSWRRYHRLAEALERLGLSHPGHHRAAADAEACRELVHAMARGLPLRF</sequence>
<keyword evidence="2" id="KW-0378">Hydrolase</keyword>
<dbReference type="Gene3D" id="3.30.420.10">
    <property type="entry name" value="Ribonuclease H-like superfamily/Ribonuclease H"/>
    <property type="match status" value="1"/>
</dbReference>
<dbReference type="InterPro" id="IPR012337">
    <property type="entry name" value="RNaseH-like_sf"/>
</dbReference>